<evidence type="ECO:0000313" key="2">
    <source>
        <dbReference type="EMBL" id="KZW02528.1"/>
    </source>
</evidence>
<dbReference type="InParanoid" id="A0A165PQK4"/>
<gene>
    <name evidence="2" type="ORF">EXIGLDRAFT_414040</name>
</gene>
<evidence type="ECO:0000256" key="1">
    <source>
        <dbReference type="SAM" id="SignalP"/>
    </source>
</evidence>
<evidence type="ECO:0008006" key="4">
    <source>
        <dbReference type="Google" id="ProtNLM"/>
    </source>
</evidence>
<evidence type="ECO:0000313" key="3">
    <source>
        <dbReference type="Proteomes" id="UP000077266"/>
    </source>
</evidence>
<sequence>MKFAPLSLIALALGALATPTPGPEVSEVETRDILSDLGDLLDVVQHVQVIITLDTLVTNLASVVITLKNDLIFPLHINRIQSKAGVNGTTYAEFDATFTNFTIPPFGKTANSTVIPNVNLTQGAIASLDIIPLGVIDIQKASLDLTVALIPIKGFPYAQTQIPTTYDLALS</sequence>
<proteinExistence type="predicted"/>
<keyword evidence="3" id="KW-1185">Reference proteome</keyword>
<protein>
    <recommendedName>
        <fullName evidence="4">Late embryogenesis abundant protein LEA-2 subgroup domain-containing protein</fullName>
    </recommendedName>
</protein>
<dbReference type="EMBL" id="KV425887">
    <property type="protein sequence ID" value="KZW02528.1"/>
    <property type="molecule type" value="Genomic_DNA"/>
</dbReference>
<accession>A0A165PQK4</accession>
<reference evidence="2 3" key="1">
    <citation type="journal article" date="2016" name="Mol. Biol. Evol.">
        <title>Comparative Genomics of Early-Diverging Mushroom-Forming Fungi Provides Insights into the Origins of Lignocellulose Decay Capabilities.</title>
        <authorList>
            <person name="Nagy L.G."/>
            <person name="Riley R."/>
            <person name="Tritt A."/>
            <person name="Adam C."/>
            <person name="Daum C."/>
            <person name="Floudas D."/>
            <person name="Sun H."/>
            <person name="Yadav J.S."/>
            <person name="Pangilinan J."/>
            <person name="Larsson K.H."/>
            <person name="Matsuura K."/>
            <person name="Barry K."/>
            <person name="Labutti K."/>
            <person name="Kuo R."/>
            <person name="Ohm R.A."/>
            <person name="Bhattacharya S.S."/>
            <person name="Shirouzu T."/>
            <person name="Yoshinaga Y."/>
            <person name="Martin F.M."/>
            <person name="Grigoriev I.V."/>
            <person name="Hibbett D.S."/>
        </authorList>
    </citation>
    <scope>NUCLEOTIDE SEQUENCE [LARGE SCALE GENOMIC DNA]</scope>
    <source>
        <strain evidence="2 3">HHB12029</strain>
    </source>
</reference>
<feature type="signal peptide" evidence="1">
    <location>
        <begin position="1"/>
        <end position="17"/>
    </location>
</feature>
<dbReference type="Proteomes" id="UP000077266">
    <property type="component" value="Unassembled WGS sequence"/>
</dbReference>
<keyword evidence="1" id="KW-0732">Signal</keyword>
<dbReference type="AlphaFoldDB" id="A0A165PQK4"/>
<dbReference type="OrthoDB" id="3251634at2759"/>
<feature type="chain" id="PRO_5007864197" description="Late embryogenesis abundant protein LEA-2 subgroup domain-containing protein" evidence="1">
    <location>
        <begin position="18"/>
        <end position="171"/>
    </location>
</feature>
<organism evidence="2 3">
    <name type="scientific">Exidia glandulosa HHB12029</name>
    <dbReference type="NCBI Taxonomy" id="1314781"/>
    <lineage>
        <taxon>Eukaryota</taxon>
        <taxon>Fungi</taxon>
        <taxon>Dikarya</taxon>
        <taxon>Basidiomycota</taxon>
        <taxon>Agaricomycotina</taxon>
        <taxon>Agaricomycetes</taxon>
        <taxon>Auriculariales</taxon>
        <taxon>Exidiaceae</taxon>
        <taxon>Exidia</taxon>
    </lineage>
</organism>
<name>A0A165PQK4_EXIGL</name>